<dbReference type="InterPro" id="IPR009060">
    <property type="entry name" value="UBA-like_sf"/>
</dbReference>
<keyword evidence="10" id="KW-1185">Reference proteome</keyword>
<comment type="subcellular location">
    <subcellularLocation>
        <location evidence="2">Cytoplasm</location>
    </subcellularLocation>
    <subcellularLocation>
        <location evidence="1">Nucleus</location>
    </subcellularLocation>
</comment>
<protein>
    <recommendedName>
        <fullName evidence="8">CUE domain-containing protein</fullName>
    </recommendedName>
</protein>
<evidence type="ECO:0000256" key="3">
    <source>
        <dbReference type="ARBA" id="ARBA00022490"/>
    </source>
</evidence>
<evidence type="ECO:0000313" key="9">
    <source>
        <dbReference type="EMBL" id="VDN13086.1"/>
    </source>
</evidence>
<sequence>MVLEAIKQDVDVGPQHQATGTPAIKESEETATKVPTDKNLADLIFQTLPPSRISKPSGEPTDSKRRQGRKSSSSSRSVSEKEIDSLCQLFPQMCRSELATHLRATAGDVNSAADRILAGEPVSQKSMSPPLDDNRSDVDLPRMTPEERLATMERYGMVDASSSQTVHRPKLPTAAEVGLLFLLFCHTYLVLCFLSVVYYVNLCKYAGSGEQFRRRRRDHWSKSFIFLTFRILLELRKFPSENSEVQFGEYTCTFDKFSSGILKHR</sequence>
<accession>A0A3P7P4V3</accession>
<keyword evidence="7" id="KW-0812">Transmembrane</keyword>
<reference evidence="9 10" key="1">
    <citation type="submission" date="2018-11" db="EMBL/GenBank/DDBJ databases">
        <authorList>
            <consortium name="Pathogen Informatics"/>
        </authorList>
    </citation>
    <scope>NUCLEOTIDE SEQUENCE [LARGE SCALE GENOMIC DNA]</scope>
</reference>
<organism evidence="9 10">
    <name type="scientific">Dibothriocephalus latus</name>
    <name type="common">Fish tapeworm</name>
    <name type="synonym">Diphyllobothrium latum</name>
    <dbReference type="NCBI Taxonomy" id="60516"/>
    <lineage>
        <taxon>Eukaryota</taxon>
        <taxon>Metazoa</taxon>
        <taxon>Spiralia</taxon>
        <taxon>Lophotrochozoa</taxon>
        <taxon>Platyhelminthes</taxon>
        <taxon>Cestoda</taxon>
        <taxon>Eucestoda</taxon>
        <taxon>Diphyllobothriidea</taxon>
        <taxon>Diphyllobothriidae</taxon>
        <taxon>Dibothriocephalus</taxon>
    </lineage>
</organism>
<evidence type="ECO:0000256" key="6">
    <source>
        <dbReference type="SAM" id="MobiDB-lite"/>
    </source>
</evidence>
<keyword evidence="4" id="KW-0833">Ubl conjugation pathway</keyword>
<dbReference type="SUPFAM" id="SSF46934">
    <property type="entry name" value="UBA-like"/>
    <property type="match status" value="1"/>
</dbReference>
<evidence type="ECO:0000256" key="1">
    <source>
        <dbReference type="ARBA" id="ARBA00004123"/>
    </source>
</evidence>
<feature type="transmembrane region" description="Helical" evidence="7">
    <location>
        <begin position="177"/>
        <end position="200"/>
    </location>
</feature>
<evidence type="ECO:0000313" key="10">
    <source>
        <dbReference type="Proteomes" id="UP000281553"/>
    </source>
</evidence>
<feature type="compositionally biased region" description="Basic and acidic residues" evidence="6">
    <location>
        <begin position="1"/>
        <end position="10"/>
    </location>
</feature>
<keyword evidence="7" id="KW-0472">Membrane</keyword>
<feature type="compositionally biased region" description="Basic and acidic residues" evidence="6">
    <location>
        <begin position="25"/>
        <end position="40"/>
    </location>
</feature>
<dbReference type="GO" id="GO:0005634">
    <property type="term" value="C:nucleus"/>
    <property type="evidence" value="ECO:0007669"/>
    <property type="project" value="UniProtKB-SubCell"/>
</dbReference>
<dbReference type="GO" id="GO:0005737">
    <property type="term" value="C:cytoplasm"/>
    <property type="evidence" value="ECO:0007669"/>
    <property type="project" value="UniProtKB-SubCell"/>
</dbReference>
<proteinExistence type="predicted"/>
<dbReference type="PROSITE" id="PS51140">
    <property type="entry name" value="CUE"/>
    <property type="match status" value="1"/>
</dbReference>
<evidence type="ECO:0000256" key="2">
    <source>
        <dbReference type="ARBA" id="ARBA00004496"/>
    </source>
</evidence>
<keyword evidence="5" id="KW-0539">Nucleus</keyword>
<dbReference type="CDD" id="cd14279">
    <property type="entry name" value="CUE"/>
    <property type="match status" value="1"/>
</dbReference>
<dbReference type="Proteomes" id="UP000281553">
    <property type="component" value="Unassembled WGS sequence"/>
</dbReference>
<evidence type="ECO:0000256" key="4">
    <source>
        <dbReference type="ARBA" id="ARBA00022786"/>
    </source>
</evidence>
<evidence type="ECO:0000259" key="8">
    <source>
        <dbReference type="PROSITE" id="PS51140"/>
    </source>
</evidence>
<dbReference type="EMBL" id="UYRU01055538">
    <property type="protein sequence ID" value="VDN13086.1"/>
    <property type="molecule type" value="Genomic_DNA"/>
</dbReference>
<dbReference type="AlphaFoldDB" id="A0A3P7P4V3"/>
<keyword evidence="3" id="KW-0963">Cytoplasm</keyword>
<feature type="region of interest" description="Disordered" evidence="6">
    <location>
        <begin position="1"/>
        <end position="82"/>
    </location>
</feature>
<feature type="region of interest" description="Disordered" evidence="6">
    <location>
        <begin position="120"/>
        <end position="140"/>
    </location>
</feature>
<evidence type="ECO:0000256" key="7">
    <source>
        <dbReference type="SAM" id="Phobius"/>
    </source>
</evidence>
<dbReference type="GO" id="GO:0043130">
    <property type="term" value="F:ubiquitin binding"/>
    <property type="evidence" value="ECO:0007669"/>
    <property type="project" value="InterPro"/>
</dbReference>
<keyword evidence="7" id="KW-1133">Transmembrane helix</keyword>
<evidence type="ECO:0000256" key="5">
    <source>
        <dbReference type="ARBA" id="ARBA00023242"/>
    </source>
</evidence>
<name>A0A3P7P4V3_DIBLA</name>
<dbReference type="OrthoDB" id="275715at2759"/>
<feature type="domain" description="CUE" evidence="8">
    <location>
        <begin position="78"/>
        <end position="121"/>
    </location>
</feature>
<dbReference type="PANTHER" id="PTHR12493">
    <property type="entry name" value="CUE DOMAIN CONTAINING 2"/>
    <property type="match status" value="1"/>
</dbReference>
<gene>
    <name evidence="9" type="ORF">DILT_LOCUS8917</name>
</gene>
<dbReference type="PANTHER" id="PTHR12493:SF0">
    <property type="entry name" value="CUE DOMAIN-CONTAINING PROTEIN 2"/>
    <property type="match status" value="1"/>
</dbReference>
<dbReference type="InterPro" id="IPR003892">
    <property type="entry name" value="CUE"/>
</dbReference>